<evidence type="ECO:0000313" key="10">
    <source>
        <dbReference type="Proteomes" id="UP000596902"/>
    </source>
</evidence>
<dbReference type="InterPro" id="IPR002347">
    <property type="entry name" value="SDR_fam"/>
</dbReference>
<comment type="similarity">
    <text evidence="1">Belongs to the cytochrome P450 family.</text>
</comment>
<keyword evidence="3" id="KW-0521">NADP</keyword>
<keyword evidence="10" id="KW-1185">Reference proteome</keyword>
<dbReference type="Proteomes" id="UP000596902">
    <property type="component" value="Unassembled WGS sequence"/>
</dbReference>
<dbReference type="AlphaFoldDB" id="A0A8H7B4I9"/>
<keyword evidence="5 7" id="KW-0408">Iron</keyword>
<dbReference type="InterPro" id="IPR036291">
    <property type="entry name" value="NAD(P)-bd_dom_sf"/>
</dbReference>
<feature type="binding site" description="axial binding residue" evidence="7">
    <location>
        <position position="616"/>
    </location>
    <ligand>
        <name>heme</name>
        <dbReference type="ChEBI" id="CHEBI:30413"/>
    </ligand>
    <ligandPart>
        <name>Fe</name>
        <dbReference type="ChEBI" id="CHEBI:18248"/>
    </ligandPart>
</feature>
<organism evidence="9 10">
    <name type="scientific">Alternaria burnsii</name>
    <dbReference type="NCBI Taxonomy" id="1187904"/>
    <lineage>
        <taxon>Eukaryota</taxon>
        <taxon>Fungi</taxon>
        <taxon>Dikarya</taxon>
        <taxon>Ascomycota</taxon>
        <taxon>Pezizomycotina</taxon>
        <taxon>Dothideomycetes</taxon>
        <taxon>Pleosporomycetidae</taxon>
        <taxon>Pleosporales</taxon>
        <taxon>Pleosporineae</taxon>
        <taxon>Pleosporaceae</taxon>
        <taxon>Alternaria</taxon>
        <taxon>Alternaria sect. Alternaria</taxon>
    </lineage>
</organism>
<dbReference type="PANTHER" id="PTHR46300:SF2">
    <property type="entry name" value="CYTOCHROME P450 MONOOXYGENASE ALNH-RELATED"/>
    <property type="match status" value="1"/>
</dbReference>
<comment type="cofactor">
    <cofactor evidence="7">
        <name>heme</name>
        <dbReference type="ChEBI" id="CHEBI:30413"/>
    </cofactor>
</comment>
<dbReference type="Gene3D" id="3.40.50.720">
    <property type="entry name" value="NAD(P)-binding Rossmann-like Domain"/>
    <property type="match status" value="1"/>
</dbReference>
<evidence type="ECO:0000256" key="7">
    <source>
        <dbReference type="PIRSR" id="PIRSR602401-1"/>
    </source>
</evidence>
<dbReference type="SUPFAM" id="SSF51735">
    <property type="entry name" value="NAD(P)-binding Rossmann-fold domains"/>
    <property type="match status" value="1"/>
</dbReference>
<sequence>MWSYEPRPRAASQPQINSWAMSDRPAGVMDLAGTKPQLATMSSAVSSAASPSATGASCTTADFTQFPTQDVFCAVGSTTGIPSNTSDTLSQCCKDAPVEEFNGSCGYYCLAYDQTVADLNACFMDNGVNPSQIFCSGNNTASATGTPSGSGSASRTSGGNGPDATGSSGSTGAAAPMGVSKAGLGMLGMFVISAFAGPRTLPLLGNLLSIPTKNAHFQFTAWRKQYGRIYSLKLFHTTAIVLSDRRLVRELIDKRGATYNSRPPFFFAERYIARDPANIPLVVFMPSGDKWRLCRKLYAQCFNEAKVEKEYVGIVEAESRQMIHDFWHEPGGFMVHTLRFSNSIIKSLVYGTRTRHADELQEYIVMFEKYVELLEVGAIPPVDLLPWLVYVPQWMWRGRWKNWKNKGDESGQAVNAVFTKMAEPVLERRRRGVRAGSVYDYLLDEGEKGINLTRRDLDTLAGSLIDAGSDTTASAIRVFVQAMIKYPGVQQRAHRQVDEVVGSKRSPMWSDVAKLPYVVQIIKEVMRWRPVASIMPHHSTADDTIDGYFIPKNTTVLINVWDLNHSPADVNTCESPMSDFDPDRYATRIHAASHYAASPDIASRDHYTYGAGRRICPGMHLAERSLFIAIVKLLWAFEFKEKPGRPVDVDPETGFMDGLVRTPKNFEWIGVYRWYVSILTVLHGTDLLMEVNVRICAWADDDAGAVNLAAISGNKALVKDHDHDNYKKVFAVNVKGMFLCMAAELRSMHPTSKGGPGGSIVNAASTAGLVDKEGSSIYCASKYAVIGLTRAAAREQSKTGIRINAIAPSFGDTPHLDAFDIENGFTPPNNAVLGRVPSPEQVAKVIQFLLSSDASFVTGSVWQVDGGALC</sequence>
<protein>
    <recommendedName>
        <fullName evidence="11">Cytochrome P450</fullName>
    </recommendedName>
</protein>
<name>A0A8H7B4I9_9PLEO</name>
<keyword evidence="4" id="KW-0560">Oxidoreductase</keyword>
<dbReference type="InterPro" id="IPR020904">
    <property type="entry name" value="Sc_DH/Rdtase_CS"/>
</dbReference>
<evidence type="ECO:0000313" key="9">
    <source>
        <dbReference type="EMBL" id="KAF7676965.1"/>
    </source>
</evidence>
<dbReference type="GO" id="GO:0016705">
    <property type="term" value="F:oxidoreductase activity, acting on paired donors, with incorporation or reduction of molecular oxygen"/>
    <property type="evidence" value="ECO:0007669"/>
    <property type="project" value="InterPro"/>
</dbReference>
<dbReference type="PRINTS" id="PR00463">
    <property type="entry name" value="EP450I"/>
</dbReference>
<evidence type="ECO:0000256" key="1">
    <source>
        <dbReference type="ARBA" id="ARBA00010617"/>
    </source>
</evidence>
<dbReference type="RefSeq" id="XP_038787174.1">
    <property type="nucleotide sequence ID" value="XM_038930224.1"/>
</dbReference>
<dbReference type="CDD" id="cd11065">
    <property type="entry name" value="CYP64-like"/>
    <property type="match status" value="1"/>
</dbReference>
<reference evidence="9" key="1">
    <citation type="submission" date="2020-01" db="EMBL/GenBank/DDBJ databases">
        <authorList>
            <person name="Feng Z.H.Z."/>
        </authorList>
    </citation>
    <scope>NUCLEOTIDE SEQUENCE</scope>
    <source>
        <strain evidence="9">CBS107.38</strain>
    </source>
</reference>
<evidence type="ECO:0000256" key="4">
    <source>
        <dbReference type="ARBA" id="ARBA00023002"/>
    </source>
</evidence>
<feature type="compositionally biased region" description="Low complexity" evidence="8">
    <location>
        <begin position="164"/>
        <end position="173"/>
    </location>
</feature>
<dbReference type="Pfam" id="PF00067">
    <property type="entry name" value="p450"/>
    <property type="match status" value="1"/>
</dbReference>
<dbReference type="CDD" id="cd05233">
    <property type="entry name" value="SDR_c"/>
    <property type="match status" value="1"/>
</dbReference>
<evidence type="ECO:0000256" key="2">
    <source>
        <dbReference type="ARBA" id="ARBA00022723"/>
    </source>
</evidence>
<dbReference type="GO" id="GO:0004497">
    <property type="term" value="F:monooxygenase activity"/>
    <property type="evidence" value="ECO:0007669"/>
    <property type="project" value="UniProtKB-KW"/>
</dbReference>
<dbReference type="PANTHER" id="PTHR46300">
    <property type="entry name" value="P450, PUTATIVE (EUROFUNG)-RELATED-RELATED"/>
    <property type="match status" value="1"/>
</dbReference>
<comment type="caution">
    <text evidence="9">The sequence shown here is derived from an EMBL/GenBank/DDBJ whole genome shotgun (WGS) entry which is preliminary data.</text>
</comment>
<dbReference type="InterPro" id="IPR050364">
    <property type="entry name" value="Cytochrome_P450_fung"/>
</dbReference>
<keyword evidence="2 7" id="KW-0479">Metal-binding</keyword>
<reference evidence="9" key="2">
    <citation type="submission" date="2020-08" db="EMBL/GenBank/DDBJ databases">
        <title>Draft Genome Sequence of Cumin Blight Pathogen Alternaria burnsii.</title>
        <authorList>
            <person name="Feng Z."/>
        </authorList>
    </citation>
    <scope>NUCLEOTIDE SEQUENCE</scope>
    <source>
        <strain evidence="9">CBS107.38</strain>
    </source>
</reference>
<dbReference type="Gene3D" id="1.10.630.10">
    <property type="entry name" value="Cytochrome P450"/>
    <property type="match status" value="1"/>
</dbReference>
<dbReference type="PROSITE" id="PS00061">
    <property type="entry name" value="ADH_SHORT"/>
    <property type="match status" value="1"/>
</dbReference>
<keyword evidence="6" id="KW-0503">Monooxygenase</keyword>
<dbReference type="EMBL" id="JAAABM010000006">
    <property type="protein sequence ID" value="KAF7676965.1"/>
    <property type="molecule type" value="Genomic_DNA"/>
</dbReference>
<evidence type="ECO:0000256" key="5">
    <source>
        <dbReference type="ARBA" id="ARBA00023004"/>
    </source>
</evidence>
<accession>A0A8H7B4I9</accession>
<dbReference type="PRINTS" id="PR00385">
    <property type="entry name" value="P450"/>
</dbReference>
<evidence type="ECO:0000256" key="3">
    <source>
        <dbReference type="ARBA" id="ARBA00022857"/>
    </source>
</evidence>
<proteinExistence type="inferred from homology"/>
<dbReference type="SUPFAM" id="SSF48264">
    <property type="entry name" value="Cytochrome P450"/>
    <property type="match status" value="1"/>
</dbReference>
<evidence type="ECO:0008006" key="11">
    <source>
        <dbReference type="Google" id="ProtNLM"/>
    </source>
</evidence>
<keyword evidence="7" id="KW-0349">Heme</keyword>
<dbReference type="GO" id="GO:0005506">
    <property type="term" value="F:iron ion binding"/>
    <property type="evidence" value="ECO:0007669"/>
    <property type="project" value="InterPro"/>
</dbReference>
<dbReference type="Pfam" id="PF13561">
    <property type="entry name" value="adh_short_C2"/>
    <property type="match status" value="1"/>
</dbReference>
<feature type="compositionally biased region" description="Low complexity" evidence="8">
    <location>
        <begin position="145"/>
        <end position="157"/>
    </location>
</feature>
<dbReference type="InterPro" id="IPR002401">
    <property type="entry name" value="Cyt_P450_E_grp-I"/>
</dbReference>
<evidence type="ECO:0000256" key="8">
    <source>
        <dbReference type="SAM" id="MobiDB-lite"/>
    </source>
</evidence>
<evidence type="ECO:0000256" key="6">
    <source>
        <dbReference type="ARBA" id="ARBA00023033"/>
    </source>
</evidence>
<dbReference type="GO" id="GO:0020037">
    <property type="term" value="F:heme binding"/>
    <property type="evidence" value="ECO:0007669"/>
    <property type="project" value="InterPro"/>
</dbReference>
<gene>
    <name evidence="9" type="ORF">GT037_005177</name>
</gene>
<feature type="region of interest" description="Disordered" evidence="8">
    <location>
        <begin position="145"/>
        <end position="173"/>
    </location>
</feature>
<dbReference type="GeneID" id="62203402"/>
<dbReference type="InterPro" id="IPR036396">
    <property type="entry name" value="Cyt_P450_sf"/>
</dbReference>
<dbReference type="InterPro" id="IPR001128">
    <property type="entry name" value="Cyt_P450"/>
</dbReference>